<dbReference type="PANTHER" id="PTHR40448">
    <property type="entry name" value="TWO-COMPONENT SENSOR HISTIDINE KINASE"/>
    <property type="match status" value="1"/>
</dbReference>
<dbReference type="KEGG" id="cthd:CDO33_12325"/>
<dbReference type="GO" id="GO:0042802">
    <property type="term" value="F:identical protein binding"/>
    <property type="evidence" value="ECO:0007669"/>
    <property type="project" value="TreeGrafter"/>
</dbReference>
<protein>
    <submittedName>
        <fullName evidence="3">Histidine kinase</fullName>
    </submittedName>
</protein>
<dbReference type="GO" id="GO:0016301">
    <property type="term" value="F:kinase activity"/>
    <property type="evidence" value="ECO:0007669"/>
    <property type="project" value="UniProtKB-KW"/>
</dbReference>
<evidence type="ECO:0000256" key="1">
    <source>
        <dbReference type="SAM" id="Phobius"/>
    </source>
</evidence>
<proteinExistence type="predicted"/>
<sequence length="657" mass="75343">MNESKHARLYLILGFMFVILFTHLPVIYTLLYHSLTGAPTAVGGNIDVKMVSPDQTIVLDGEWEFYWKRLIVTDGQQNHKPDFLIGVPGYWSKCKIDGGWLPAGGYGSYRINLQGMDYANPVTIYIPNFGSAYRVFIDGVLTAESGKISKDSDNVFTVPRAQIYPVTLSARDSHEVVIEVATTRFSGLYMAPVLKDYDRVVQEDGNRSGIRFILFGTVLFSFFVFIVIYMLSFRKNMRSIWLPLMSFLMILRIMLTNEFYSFWQSRVFFNISYEATNELMFFVTFALKFMLIYLAQEQFGVSFSRKEKYGFLLYYTVIYLIYFFVPNEVYNRYLTILIPVSAFALEIYSFFKIYFGRHHLKKYGNIVYWGIVLAISGLIIDCYYINGNIYPNMSLALLILLSLYLMIVSFVSALRIAGLYKDLAVSSSRLEQAKNQISIQKEYYDALSEQMNEIRGIKHDIRHFIGVLRRLSEEGRYEELKQFLGEYAEKTETDSLPVFCENVVANSILGYYSLKAKESDIPFNCTCSIPKQLSMSDSDLCVVLGNALENAIEACVNLDNPDMRFISAMARVSNNHLLVKIENSYNGCLNIQDGNYLSTKNEKTRGIGMQNIKKVVEEYGGYIRIDHNGEVFTLMVAFPYKQKGEIYQACDTGLLNM</sequence>
<dbReference type="Proteomes" id="UP000236151">
    <property type="component" value="Unassembled WGS sequence"/>
</dbReference>
<feature type="transmembrane region" description="Helical" evidence="1">
    <location>
        <begin position="308"/>
        <end position="325"/>
    </location>
</feature>
<feature type="transmembrane region" description="Helical" evidence="1">
    <location>
        <begin position="240"/>
        <end position="259"/>
    </location>
</feature>
<evidence type="ECO:0000259" key="2">
    <source>
        <dbReference type="Pfam" id="PF14501"/>
    </source>
</evidence>
<keyword evidence="1" id="KW-0812">Transmembrane</keyword>
<feature type="transmembrane region" description="Helical" evidence="1">
    <location>
        <begin position="212"/>
        <end position="233"/>
    </location>
</feature>
<feature type="transmembrane region" description="Helical" evidence="1">
    <location>
        <begin position="279"/>
        <end position="296"/>
    </location>
</feature>
<dbReference type="InterPro" id="IPR036890">
    <property type="entry name" value="HATPase_C_sf"/>
</dbReference>
<feature type="transmembrane region" description="Helical" evidence="1">
    <location>
        <begin position="366"/>
        <end position="386"/>
    </location>
</feature>
<evidence type="ECO:0000313" key="3">
    <source>
        <dbReference type="EMBL" id="PNT94962.1"/>
    </source>
</evidence>
<dbReference type="SUPFAM" id="SSF55874">
    <property type="entry name" value="ATPase domain of HSP90 chaperone/DNA topoisomerase II/histidine kinase"/>
    <property type="match status" value="1"/>
</dbReference>
<keyword evidence="4" id="KW-1185">Reference proteome</keyword>
<dbReference type="InterPro" id="IPR032834">
    <property type="entry name" value="NatK-like_C"/>
</dbReference>
<feature type="transmembrane region" description="Helical" evidence="1">
    <location>
        <begin position="331"/>
        <end position="354"/>
    </location>
</feature>
<keyword evidence="1" id="KW-0472">Membrane</keyword>
<keyword evidence="3" id="KW-0808">Transferase</keyword>
<dbReference type="RefSeq" id="WP_103083119.1">
    <property type="nucleotide sequence ID" value="NZ_CP021850.1"/>
</dbReference>
<reference evidence="3 4" key="1">
    <citation type="submission" date="2017-06" db="EMBL/GenBank/DDBJ databases">
        <title>Investigating the central metabolism of Clostridium thermosuccinogenes.</title>
        <authorList>
            <person name="Koendjbiharie J.G."/>
            <person name="van Kranenburg R."/>
        </authorList>
    </citation>
    <scope>NUCLEOTIDE SEQUENCE [LARGE SCALE GENOMIC DNA]</scope>
    <source>
        <strain evidence="3 4">DSM 5806</strain>
    </source>
</reference>
<dbReference type="OrthoDB" id="9156435at2"/>
<comment type="caution">
    <text evidence="3">The sequence shown here is derived from an EMBL/GenBank/DDBJ whole genome shotgun (WGS) entry which is preliminary data.</text>
</comment>
<evidence type="ECO:0000313" key="4">
    <source>
        <dbReference type="Proteomes" id="UP000236151"/>
    </source>
</evidence>
<organism evidence="3 4">
    <name type="scientific">Clostridium thermosuccinogenes</name>
    <dbReference type="NCBI Taxonomy" id="84032"/>
    <lineage>
        <taxon>Bacteria</taxon>
        <taxon>Bacillati</taxon>
        <taxon>Bacillota</taxon>
        <taxon>Clostridia</taxon>
        <taxon>Eubacteriales</taxon>
        <taxon>Clostridiaceae</taxon>
        <taxon>Clostridium</taxon>
    </lineage>
</organism>
<dbReference type="AlphaFoldDB" id="A0A2K2F852"/>
<keyword evidence="1" id="KW-1133">Transmembrane helix</keyword>
<gene>
    <name evidence="3" type="ORF">CDQ84_17980</name>
</gene>
<accession>A0A2K2F852</accession>
<feature type="transmembrane region" description="Helical" evidence="1">
    <location>
        <begin position="392"/>
        <end position="414"/>
    </location>
</feature>
<keyword evidence="3" id="KW-0418">Kinase</keyword>
<dbReference type="EMBL" id="NIOJ01000082">
    <property type="protein sequence ID" value="PNT94962.1"/>
    <property type="molecule type" value="Genomic_DNA"/>
</dbReference>
<dbReference type="Gene3D" id="3.30.565.10">
    <property type="entry name" value="Histidine kinase-like ATPase, C-terminal domain"/>
    <property type="match status" value="1"/>
</dbReference>
<dbReference type="PANTHER" id="PTHR40448:SF1">
    <property type="entry name" value="TWO-COMPONENT SENSOR HISTIDINE KINASE"/>
    <property type="match status" value="1"/>
</dbReference>
<feature type="domain" description="Sensor histidine kinase NatK-like C-terminal" evidence="2">
    <location>
        <begin position="538"/>
        <end position="639"/>
    </location>
</feature>
<dbReference type="CDD" id="cd16935">
    <property type="entry name" value="HATPase_AgrC-ComD-like"/>
    <property type="match status" value="1"/>
</dbReference>
<feature type="transmembrane region" description="Helical" evidence="1">
    <location>
        <begin position="9"/>
        <end position="31"/>
    </location>
</feature>
<name>A0A2K2F852_9CLOT</name>
<dbReference type="Pfam" id="PF14501">
    <property type="entry name" value="HATPase_c_5"/>
    <property type="match status" value="1"/>
</dbReference>